<dbReference type="InterPro" id="IPR015421">
    <property type="entry name" value="PyrdxlP-dep_Trfase_major"/>
</dbReference>
<dbReference type="InterPro" id="IPR015424">
    <property type="entry name" value="PyrdxlP-dep_Trfase"/>
</dbReference>
<dbReference type="OrthoDB" id="9804264at2"/>
<keyword evidence="4" id="KW-0808">Transferase</keyword>
<dbReference type="Gene3D" id="3.40.640.10">
    <property type="entry name" value="Type I PLP-dependent aspartate aminotransferase-like (Major domain)"/>
    <property type="match status" value="1"/>
</dbReference>
<protein>
    <submittedName>
        <fullName evidence="4">Glutamine--scyllo-inositol aminotransferase</fullName>
    </submittedName>
</protein>
<dbReference type="Gene3D" id="3.90.1150.10">
    <property type="entry name" value="Aspartate Aminotransferase, domain 1"/>
    <property type="match status" value="1"/>
</dbReference>
<gene>
    <name evidence="4" type="ORF">NIASO_03415</name>
</gene>
<dbReference type="InterPro" id="IPR000653">
    <property type="entry name" value="DegT/StrS_aminotransferase"/>
</dbReference>
<dbReference type="Proteomes" id="UP000003586">
    <property type="component" value="Chromosome"/>
</dbReference>
<dbReference type="CDD" id="cd00616">
    <property type="entry name" value="AHBA_syn"/>
    <property type="match status" value="1"/>
</dbReference>
<keyword evidence="5" id="KW-1185">Reference proteome</keyword>
<dbReference type="STRING" id="929713.NIASO_03415"/>
<dbReference type="InterPro" id="IPR006311">
    <property type="entry name" value="TAT_signal"/>
</dbReference>
<organism evidence="4 5">
    <name type="scientific">Niabella soli DSM 19437</name>
    <dbReference type="NCBI Taxonomy" id="929713"/>
    <lineage>
        <taxon>Bacteria</taxon>
        <taxon>Pseudomonadati</taxon>
        <taxon>Bacteroidota</taxon>
        <taxon>Chitinophagia</taxon>
        <taxon>Chitinophagales</taxon>
        <taxon>Chitinophagaceae</taxon>
        <taxon>Niabella</taxon>
    </lineage>
</organism>
<dbReference type="SUPFAM" id="SSF53383">
    <property type="entry name" value="PLP-dependent transferases"/>
    <property type="match status" value="1"/>
</dbReference>
<dbReference type="RefSeq" id="WP_008583567.1">
    <property type="nucleotide sequence ID" value="NZ_CP007035.1"/>
</dbReference>
<dbReference type="EMBL" id="CP007035">
    <property type="protein sequence ID" value="AHF14496.1"/>
    <property type="molecule type" value="Genomic_DNA"/>
</dbReference>
<dbReference type="GO" id="GO:0030170">
    <property type="term" value="F:pyridoxal phosphate binding"/>
    <property type="evidence" value="ECO:0007669"/>
    <property type="project" value="TreeGrafter"/>
</dbReference>
<evidence type="ECO:0000313" key="4">
    <source>
        <dbReference type="EMBL" id="AHF14496.1"/>
    </source>
</evidence>
<evidence type="ECO:0000313" key="5">
    <source>
        <dbReference type="Proteomes" id="UP000003586"/>
    </source>
</evidence>
<name>W0EZG5_9BACT</name>
<dbReference type="HOGENOM" id="CLU_033332_7_1_10"/>
<comment type="similarity">
    <text evidence="1 2">Belongs to the DegT/DnrJ/EryC1 family.</text>
</comment>
<dbReference type="InterPro" id="IPR015422">
    <property type="entry name" value="PyrdxlP-dep_Trfase_small"/>
</dbReference>
<keyword evidence="3" id="KW-0732">Signal</keyword>
<sequence>MKKKNYTRRKFISVLSAGSAALALPLTAAAGQQRNWSAAKLAISGGAPVRTQPWPQWPAMIVDDAMLANITATTKSGAWSRINNPVNGTVASFEKKYAALTGAKYCVGTGSGTQALGVCVDALGIQPGDEVITSPYTDFGTISSILSARALPILADLDYKSYQIDAAAIEKKISPNTKAIMPVHIMGSACNMDAIMAVANKKNIPVIEDACQANFAKYKGQQLGTIGKLGCFSFQGSKQIAAGEGGAVIGNDDVLMDRVYTIQNHGTNKKGQNITIGQKMRMNEFEGSILLSQLEHAVERFEKRNENARYLSSKIKNIPGLTPQLQYEGSNSSGYYLYSFTYDKKHFNNADRALFLKALGAEGIPAGGYIKGMQHDLWTDHILQLDTYKKNYSKQQLQFFKDSLQLPNCDKVSDTVIVISGGAILLGSKADMDDIINALEKIYTNRNNLS</sequence>
<dbReference type="GO" id="GO:0008483">
    <property type="term" value="F:transaminase activity"/>
    <property type="evidence" value="ECO:0007669"/>
    <property type="project" value="UniProtKB-KW"/>
</dbReference>
<evidence type="ECO:0000256" key="1">
    <source>
        <dbReference type="ARBA" id="ARBA00037999"/>
    </source>
</evidence>
<feature type="chain" id="PRO_5004788353" evidence="3">
    <location>
        <begin position="31"/>
        <end position="450"/>
    </location>
</feature>
<dbReference type="GO" id="GO:0000271">
    <property type="term" value="P:polysaccharide biosynthetic process"/>
    <property type="evidence" value="ECO:0007669"/>
    <property type="project" value="TreeGrafter"/>
</dbReference>
<reference evidence="4 5" key="1">
    <citation type="submission" date="2013-12" db="EMBL/GenBank/DDBJ databases">
        <authorList>
            <consortium name="DOE Joint Genome Institute"/>
            <person name="Eisen J."/>
            <person name="Huntemann M."/>
            <person name="Han J."/>
            <person name="Chen A."/>
            <person name="Kyrpides N."/>
            <person name="Mavromatis K."/>
            <person name="Markowitz V."/>
            <person name="Palaniappan K."/>
            <person name="Ivanova N."/>
            <person name="Schaumberg A."/>
            <person name="Pati A."/>
            <person name="Liolios K."/>
            <person name="Nordberg H.P."/>
            <person name="Cantor M.N."/>
            <person name="Hua S.X."/>
            <person name="Woyke T."/>
        </authorList>
    </citation>
    <scope>NUCLEOTIDE SEQUENCE [LARGE SCALE GENOMIC DNA]</scope>
    <source>
        <strain evidence="5">DSM 19437</strain>
    </source>
</reference>
<evidence type="ECO:0000256" key="3">
    <source>
        <dbReference type="SAM" id="SignalP"/>
    </source>
</evidence>
<dbReference type="AlphaFoldDB" id="W0EZG5"/>
<dbReference type="PANTHER" id="PTHR30244">
    <property type="entry name" value="TRANSAMINASE"/>
    <property type="match status" value="1"/>
</dbReference>
<keyword evidence="2" id="KW-0663">Pyridoxal phosphate</keyword>
<dbReference type="PANTHER" id="PTHR30244:SF34">
    <property type="entry name" value="DTDP-4-AMINO-4,6-DIDEOXYGALACTOSE TRANSAMINASE"/>
    <property type="match status" value="1"/>
</dbReference>
<evidence type="ECO:0000256" key="2">
    <source>
        <dbReference type="RuleBase" id="RU004508"/>
    </source>
</evidence>
<dbReference type="Pfam" id="PF01041">
    <property type="entry name" value="DegT_DnrJ_EryC1"/>
    <property type="match status" value="1"/>
</dbReference>
<keyword evidence="4" id="KW-0032">Aminotransferase</keyword>
<dbReference type="KEGG" id="nso:NIASO_03415"/>
<dbReference type="eggNOG" id="COG0399">
    <property type="taxonomic scope" value="Bacteria"/>
</dbReference>
<feature type="signal peptide" evidence="3">
    <location>
        <begin position="1"/>
        <end position="30"/>
    </location>
</feature>
<accession>W0EZG5</accession>
<dbReference type="PROSITE" id="PS51318">
    <property type="entry name" value="TAT"/>
    <property type="match status" value="1"/>
</dbReference>
<proteinExistence type="inferred from homology"/>